<feature type="region of interest" description="Disordered" evidence="1">
    <location>
        <begin position="29"/>
        <end position="58"/>
    </location>
</feature>
<name>A0ABU1IVD1_9BACL</name>
<sequence>MRDPIFQQRNFFTVADDNGQELGRVYVLDREHLPHHSSNRKKKERMKAQHLPRRKRKN</sequence>
<accession>A0ABU1IVD1</accession>
<keyword evidence="3" id="KW-1185">Reference proteome</keyword>
<dbReference type="Proteomes" id="UP001185028">
    <property type="component" value="Unassembled WGS sequence"/>
</dbReference>
<reference evidence="2 3" key="1">
    <citation type="submission" date="2023-07" db="EMBL/GenBank/DDBJ databases">
        <title>Genomic Encyclopedia of Type Strains, Phase IV (KMG-IV): sequencing the most valuable type-strain genomes for metagenomic binning, comparative biology and taxonomic classification.</title>
        <authorList>
            <person name="Goeker M."/>
        </authorList>
    </citation>
    <scope>NUCLEOTIDE SEQUENCE [LARGE SCALE GENOMIC DNA]</scope>
    <source>
        <strain evidence="2 3">DSM 22170</strain>
    </source>
</reference>
<feature type="compositionally biased region" description="Basic residues" evidence="1">
    <location>
        <begin position="35"/>
        <end position="58"/>
    </location>
</feature>
<protein>
    <submittedName>
        <fullName evidence="2">Uncharacterized protein</fullName>
    </submittedName>
</protein>
<evidence type="ECO:0000256" key="1">
    <source>
        <dbReference type="SAM" id="MobiDB-lite"/>
    </source>
</evidence>
<dbReference type="EMBL" id="JAVDQH010000003">
    <property type="protein sequence ID" value="MDR6243178.1"/>
    <property type="molecule type" value="Genomic_DNA"/>
</dbReference>
<evidence type="ECO:0000313" key="3">
    <source>
        <dbReference type="Proteomes" id="UP001185028"/>
    </source>
</evidence>
<comment type="caution">
    <text evidence="2">The sequence shown here is derived from an EMBL/GenBank/DDBJ whole genome shotgun (WGS) entry which is preliminary data.</text>
</comment>
<dbReference type="RefSeq" id="WP_188775320.1">
    <property type="nucleotide sequence ID" value="NZ_BMMB01000004.1"/>
</dbReference>
<proteinExistence type="predicted"/>
<evidence type="ECO:0000313" key="2">
    <source>
        <dbReference type="EMBL" id="MDR6243178.1"/>
    </source>
</evidence>
<gene>
    <name evidence="2" type="ORF">JOC58_001063</name>
</gene>
<organism evidence="2 3">
    <name type="scientific">Paenibacillus hunanensis</name>
    <dbReference type="NCBI Taxonomy" id="539262"/>
    <lineage>
        <taxon>Bacteria</taxon>
        <taxon>Bacillati</taxon>
        <taxon>Bacillota</taxon>
        <taxon>Bacilli</taxon>
        <taxon>Bacillales</taxon>
        <taxon>Paenibacillaceae</taxon>
        <taxon>Paenibacillus</taxon>
    </lineage>
</organism>